<evidence type="ECO:0000256" key="1">
    <source>
        <dbReference type="SAM" id="MobiDB-lite"/>
    </source>
</evidence>
<organism evidence="2 3">
    <name type="scientific">Glutamicibacter soli</name>
    <dbReference type="NCBI Taxonomy" id="453836"/>
    <lineage>
        <taxon>Bacteria</taxon>
        <taxon>Bacillati</taxon>
        <taxon>Actinomycetota</taxon>
        <taxon>Actinomycetes</taxon>
        <taxon>Micrococcales</taxon>
        <taxon>Micrococcaceae</taxon>
        <taxon>Glutamicibacter</taxon>
    </lineage>
</organism>
<dbReference type="Proteomes" id="UP000477543">
    <property type="component" value="Unassembled WGS sequence"/>
</dbReference>
<feature type="compositionally biased region" description="Acidic residues" evidence="1">
    <location>
        <begin position="84"/>
        <end position="96"/>
    </location>
</feature>
<protein>
    <submittedName>
        <fullName evidence="2">Uncharacterized protein</fullName>
    </submittedName>
</protein>
<evidence type="ECO:0000313" key="3">
    <source>
        <dbReference type="Proteomes" id="UP000477543"/>
    </source>
</evidence>
<feature type="region of interest" description="Disordered" evidence="1">
    <location>
        <begin position="57"/>
        <end position="96"/>
    </location>
</feature>
<evidence type="ECO:0000313" key="2">
    <source>
        <dbReference type="EMBL" id="NAZ15511.1"/>
    </source>
</evidence>
<dbReference type="RefSeq" id="WP_146955906.1">
    <property type="nucleotide sequence ID" value="NZ_CM125969.1"/>
</dbReference>
<reference evidence="2 3" key="1">
    <citation type="submission" date="2020-01" db="EMBL/GenBank/DDBJ databases">
        <title>Glutamicibacter soli M275.</title>
        <authorList>
            <person name="Meng X."/>
        </authorList>
    </citation>
    <scope>NUCLEOTIDE SEQUENCE [LARGE SCALE GENOMIC DNA]</scope>
    <source>
        <strain evidence="2 3">M275</strain>
    </source>
</reference>
<dbReference type="AlphaFoldDB" id="A0A6L9G175"/>
<sequence>MPRKRLDVSLSHDEFEDLNNALEDHRDGFKRMAQEAINGFGLEPAYWTGRAEEVEGLRESVHEHSADEPDVPPADSDLPREAESALDLDPESEPRN</sequence>
<comment type="caution">
    <text evidence="2">The sequence shown here is derived from an EMBL/GenBank/DDBJ whole genome shotgun (WGS) entry which is preliminary data.</text>
</comment>
<gene>
    <name evidence="2" type="ORF">GT020_05425</name>
</gene>
<accession>A0A6L9G175</accession>
<name>A0A6L9G175_9MICC</name>
<proteinExistence type="predicted"/>
<feature type="compositionally biased region" description="Basic and acidic residues" evidence="1">
    <location>
        <begin position="57"/>
        <end position="67"/>
    </location>
</feature>
<dbReference type="EMBL" id="WYDN01000003">
    <property type="protein sequence ID" value="NAZ15511.1"/>
    <property type="molecule type" value="Genomic_DNA"/>
</dbReference>